<evidence type="ECO:0000256" key="13">
    <source>
        <dbReference type="ARBA" id="ARBA00023075"/>
    </source>
</evidence>
<dbReference type="Pfam" id="PF00361">
    <property type="entry name" value="Proton_antipo_M"/>
    <property type="match status" value="1"/>
</dbReference>
<keyword evidence="10" id="KW-0249">Electron transport</keyword>
<dbReference type="GO" id="GO:0008137">
    <property type="term" value="F:NADH dehydrogenase (ubiquinone) activity"/>
    <property type="evidence" value="ECO:0007669"/>
    <property type="project" value="UniProtKB-EC"/>
</dbReference>
<keyword evidence="13 17" id="KW-0830">Ubiquinone</keyword>
<evidence type="ECO:0000256" key="16">
    <source>
        <dbReference type="ARBA" id="ARBA00049551"/>
    </source>
</evidence>
<feature type="transmembrane region" description="Helical" evidence="17">
    <location>
        <begin position="217"/>
        <end position="235"/>
    </location>
</feature>
<feature type="transmembrane region" description="Helical" evidence="17">
    <location>
        <begin position="151"/>
        <end position="171"/>
    </location>
</feature>
<feature type="transmembrane region" description="Helical" evidence="17">
    <location>
        <begin position="49"/>
        <end position="74"/>
    </location>
</feature>
<evidence type="ECO:0000256" key="14">
    <source>
        <dbReference type="ARBA" id="ARBA00023128"/>
    </source>
</evidence>
<name>A0A1S5QYT6_9NEOP</name>
<dbReference type="PRINTS" id="PR01434">
    <property type="entry name" value="NADHDHGNASE5"/>
</dbReference>
<feature type="domain" description="NADH dehydrogenase subunit 5 C-terminal" evidence="20">
    <location>
        <begin position="393"/>
        <end position="573"/>
    </location>
</feature>
<dbReference type="Pfam" id="PF00662">
    <property type="entry name" value="Proton_antipo_N"/>
    <property type="match status" value="1"/>
</dbReference>
<dbReference type="PANTHER" id="PTHR42829">
    <property type="entry name" value="NADH-UBIQUINONE OXIDOREDUCTASE CHAIN 5"/>
    <property type="match status" value="1"/>
</dbReference>
<comment type="similarity">
    <text evidence="17">Belongs to the complex I subunit 5 family.</text>
</comment>
<evidence type="ECO:0000259" key="20">
    <source>
        <dbReference type="Pfam" id="PF06455"/>
    </source>
</evidence>
<dbReference type="GO" id="GO:0015990">
    <property type="term" value="P:electron transport coupled proton transport"/>
    <property type="evidence" value="ECO:0007669"/>
    <property type="project" value="TreeGrafter"/>
</dbReference>
<evidence type="ECO:0000313" key="21">
    <source>
        <dbReference type="EMBL" id="AMW68067.1"/>
    </source>
</evidence>
<comment type="function">
    <text evidence="1">Core subunit of the mitochondrial membrane respiratory chain NADH dehydrogenase (Complex I) that is believed to belong to the minimal assembly required for catalysis. Complex I functions in the transfer of electrons from NADH to the respiratory chain. The immediate electron acceptor for the enzyme is believed to be ubiquinone.</text>
</comment>
<sequence length="576" mass="66218">MNLSICIIFFYLLLMISLILFLNCLYFIINDLVIFIEWELVSLNSNSILMTILLDWMSLLFMSFVLFISSMVIYYSDEYMHNDNDLNRFIMLVLMFVLSMMFLIISPNLISILLGWDGLGLVSYCLVIYYQNEKSYNAGMLTALSNRIGDVALLLSIAWMMNFGSWNYIFYLECMKMSFEMQFISFMVVLAAMTKSAQIPFSAWLPAAMAAPTPVSALVHSSTLVTAGIYLLIRFNNLLLETYLSKILLLISVLTMFMAGLGANYEFDLKKIIALSTLSQLGLMMSILSMGFPKMAFFHLLTHALFKALLFMCAGSIIHNMKNYQDIRFMGNLLVKMPLTTSCLNVANLSLCGMPFLAGFYSKDLILELISLSYLNILIFFLYFLSTGLTVCYSFRLIYYSLTGLMNFMSLNSINDEYWIMLKGMLGLLFLSVMGGSMLSWLIINTPYMICLSLSMKTLVLVVSLIGGYLGYEINQFKMSWDLSNMKNIKMTNFLGNMWFMPMICTIGVNYFFLFTGNYIVKNIDQGWNEYYGGQTIYNFLKNLSMKNQIIQNNDLKIYLMMFMLWMILLIIIFML</sequence>
<dbReference type="AlphaFoldDB" id="A0A1S5QYT6"/>
<gene>
    <name evidence="21" type="primary">ND5</name>
</gene>
<evidence type="ECO:0000256" key="10">
    <source>
        <dbReference type="ARBA" id="ARBA00022982"/>
    </source>
</evidence>
<evidence type="ECO:0000256" key="4">
    <source>
        <dbReference type="ARBA" id="ARBA00021096"/>
    </source>
</evidence>
<dbReference type="EC" id="7.1.1.2" evidence="3 17"/>
<evidence type="ECO:0000256" key="7">
    <source>
        <dbReference type="ARBA" id="ARBA00022692"/>
    </source>
</evidence>
<comment type="catalytic activity">
    <reaction evidence="16 17">
        <text>a ubiquinone + NADH + 5 H(+)(in) = a ubiquinol + NAD(+) + 4 H(+)(out)</text>
        <dbReference type="Rhea" id="RHEA:29091"/>
        <dbReference type="Rhea" id="RHEA-COMP:9565"/>
        <dbReference type="Rhea" id="RHEA-COMP:9566"/>
        <dbReference type="ChEBI" id="CHEBI:15378"/>
        <dbReference type="ChEBI" id="CHEBI:16389"/>
        <dbReference type="ChEBI" id="CHEBI:17976"/>
        <dbReference type="ChEBI" id="CHEBI:57540"/>
        <dbReference type="ChEBI" id="CHEBI:57945"/>
        <dbReference type="EC" id="7.1.1.2"/>
    </reaction>
</comment>
<keyword evidence="5 17" id="KW-0813">Transport</keyword>
<feature type="transmembrane region" description="Helical" evidence="17">
    <location>
        <begin position="556"/>
        <end position="575"/>
    </location>
</feature>
<dbReference type="GO" id="GO:0042773">
    <property type="term" value="P:ATP synthesis coupled electron transport"/>
    <property type="evidence" value="ECO:0007669"/>
    <property type="project" value="InterPro"/>
</dbReference>
<feature type="transmembrane region" description="Helical" evidence="17">
    <location>
        <begin position="183"/>
        <end position="205"/>
    </location>
</feature>
<evidence type="ECO:0000256" key="15">
    <source>
        <dbReference type="ARBA" id="ARBA00023136"/>
    </source>
</evidence>
<feature type="transmembrane region" description="Helical" evidence="17">
    <location>
        <begin position="339"/>
        <end position="359"/>
    </location>
</feature>
<organism evidence="21">
    <name type="scientific">Oliarces clara</name>
    <dbReference type="NCBI Taxonomy" id="63945"/>
    <lineage>
        <taxon>Eukaryota</taxon>
        <taxon>Metazoa</taxon>
        <taxon>Ecdysozoa</taxon>
        <taxon>Arthropoda</taxon>
        <taxon>Hexapoda</taxon>
        <taxon>Insecta</taxon>
        <taxon>Pterygota</taxon>
        <taxon>Neoptera</taxon>
        <taxon>Endopterygota</taxon>
        <taxon>Neuroptera</taxon>
        <taxon>Hemerobiiformia</taxon>
        <taxon>Ithonidae</taxon>
        <taxon>Oliarces</taxon>
    </lineage>
</organism>
<dbReference type="Pfam" id="PF06455">
    <property type="entry name" value="NADH5_C"/>
    <property type="match status" value="1"/>
</dbReference>
<keyword evidence="11 17" id="KW-1133">Transmembrane helix</keyword>
<dbReference type="GO" id="GO:0005743">
    <property type="term" value="C:mitochondrial inner membrane"/>
    <property type="evidence" value="ECO:0007669"/>
    <property type="project" value="UniProtKB-SubCell"/>
</dbReference>
<evidence type="ECO:0000256" key="1">
    <source>
        <dbReference type="ARBA" id="ARBA00003257"/>
    </source>
</evidence>
<evidence type="ECO:0000256" key="2">
    <source>
        <dbReference type="ARBA" id="ARBA00004448"/>
    </source>
</evidence>
<dbReference type="InterPro" id="IPR010934">
    <property type="entry name" value="NADH_DH_su5_C"/>
</dbReference>
<geneLocation type="mitochondrion" evidence="21"/>
<feature type="transmembrane region" description="Helical" evidence="17">
    <location>
        <begin position="420"/>
        <end position="444"/>
    </location>
</feature>
<dbReference type="GO" id="GO:0003954">
    <property type="term" value="F:NADH dehydrogenase activity"/>
    <property type="evidence" value="ECO:0007669"/>
    <property type="project" value="TreeGrafter"/>
</dbReference>
<evidence type="ECO:0000256" key="11">
    <source>
        <dbReference type="ARBA" id="ARBA00022989"/>
    </source>
</evidence>
<feature type="domain" description="NADH-Ubiquinone oxidoreductase (complex I) chain 5 N-terminal" evidence="19">
    <location>
        <begin position="42"/>
        <end position="89"/>
    </location>
</feature>
<feature type="transmembrane region" description="Helical" evidence="17">
    <location>
        <begin position="247"/>
        <end position="265"/>
    </location>
</feature>
<dbReference type="PANTHER" id="PTHR42829:SF2">
    <property type="entry name" value="NADH-UBIQUINONE OXIDOREDUCTASE CHAIN 5"/>
    <property type="match status" value="1"/>
</dbReference>
<reference evidence="21" key="1">
    <citation type="submission" date="2015-08" db="EMBL/GenBank/DDBJ databases">
        <title>Mitochondrial genomes and implications for higher phylogeny of Neuroptera (Insecta: Neuropteroidea).</title>
        <authorList>
            <person name="Wang Y."/>
            <person name="Liu X."/>
            <person name="Winterton S.L."/>
            <person name="Yang D."/>
        </authorList>
    </citation>
    <scope>NUCLEOTIDE SEQUENCE</scope>
</reference>
<comment type="subcellular location">
    <subcellularLocation>
        <location evidence="2">Mitochondrion inner membrane</location>
        <topology evidence="2">Multi-pass membrane protein</topology>
    </subcellularLocation>
</comment>
<keyword evidence="7 17" id="KW-0812">Transmembrane</keyword>
<evidence type="ECO:0000256" key="17">
    <source>
        <dbReference type="RuleBase" id="RU003404"/>
    </source>
</evidence>
<comment type="function">
    <text evidence="17">Core subunit of the mitochondrial membrane respiratory chain NADH dehydrogenase (Complex I) which catalyzes electron transfer from NADH through the respiratory chain, using ubiquinone as an electron acceptor. Essential for the catalytic activity and assembly of complex I.</text>
</comment>
<dbReference type="EMBL" id="KT425090">
    <property type="protein sequence ID" value="AMW68067.1"/>
    <property type="molecule type" value="Genomic_DNA"/>
</dbReference>
<evidence type="ECO:0000256" key="5">
    <source>
        <dbReference type="ARBA" id="ARBA00022448"/>
    </source>
</evidence>
<keyword evidence="8" id="KW-0999">Mitochondrion inner membrane</keyword>
<feature type="transmembrane region" description="Helical" evidence="17">
    <location>
        <begin position="494"/>
        <end position="514"/>
    </location>
</feature>
<accession>A0A1S5QYT6</accession>
<evidence type="ECO:0000256" key="9">
    <source>
        <dbReference type="ARBA" id="ARBA00022967"/>
    </source>
</evidence>
<proteinExistence type="inferred from homology"/>
<evidence type="ECO:0000256" key="3">
    <source>
        <dbReference type="ARBA" id="ARBA00012944"/>
    </source>
</evidence>
<feature type="transmembrane region" description="Helical" evidence="17">
    <location>
        <begin position="296"/>
        <end position="318"/>
    </location>
</feature>
<protein>
    <recommendedName>
        <fullName evidence="4 17">NADH-ubiquinone oxidoreductase chain 5</fullName>
        <ecNumber evidence="3 17">7.1.1.2</ecNumber>
    </recommendedName>
</protein>
<evidence type="ECO:0000259" key="18">
    <source>
        <dbReference type="Pfam" id="PF00361"/>
    </source>
</evidence>
<feature type="transmembrane region" description="Helical" evidence="17">
    <location>
        <begin position="397"/>
        <end position="414"/>
    </location>
</feature>
<feature type="transmembrane region" description="Helical" evidence="17">
    <location>
        <begin position="7"/>
        <end position="29"/>
    </location>
</feature>
<keyword evidence="9" id="KW-1278">Translocase</keyword>
<feature type="transmembrane region" description="Helical" evidence="17">
    <location>
        <begin position="365"/>
        <end position="385"/>
    </location>
</feature>
<feature type="transmembrane region" description="Helical" evidence="17">
    <location>
        <begin position="86"/>
        <end position="105"/>
    </location>
</feature>
<dbReference type="InterPro" id="IPR001750">
    <property type="entry name" value="ND/Mrp_TM"/>
</dbReference>
<evidence type="ECO:0000256" key="8">
    <source>
        <dbReference type="ARBA" id="ARBA00022792"/>
    </source>
</evidence>
<feature type="transmembrane region" description="Helical" evidence="17">
    <location>
        <begin position="456"/>
        <end position="474"/>
    </location>
</feature>
<feature type="domain" description="NADH:quinone oxidoreductase/Mrp antiporter transmembrane" evidence="18">
    <location>
        <begin position="106"/>
        <end position="384"/>
    </location>
</feature>
<evidence type="ECO:0000256" key="6">
    <source>
        <dbReference type="ARBA" id="ARBA00022660"/>
    </source>
</evidence>
<keyword evidence="12 17" id="KW-0520">NAD</keyword>
<keyword evidence="6" id="KW-0679">Respiratory chain</keyword>
<dbReference type="InterPro" id="IPR001516">
    <property type="entry name" value="Proton_antipo_N"/>
</dbReference>
<keyword evidence="14 17" id="KW-0496">Mitochondrion</keyword>
<dbReference type="InterPro" id="IPR003945">
    <property type="entry name" value="NU5C-like"/>
</dbReference>
<keyword evidence="15 17" id="KW-0472">Membrane</keyword>
<evidence type="ECO:0000259" key="19">
    <source>
        <dbReference type="Pfam" id="PF00662"/>
    </source>
</evidence>
<evidence type="ECO:0000256" key="12">
    <source>
        <dbReference type="ARBA" id="ARBA00023027"/>
    </source>
</evidence>